<gene>
    <name evidence="1" type="ordered locus">NP_1446A</name>
</gene>
<evidence type="ECO:0000313" key="2">
    <source>
        <dbReference type="Proteomes" id="UP000002698"/>
    </source>
</evidence>
<reference evidence="1 2" key="1">
    <citation type="journal article" date="2005" name="Genome Res.">
        <title>Living with two extremes: conclusions from the genome sequence of Natronomonas pharaonis.</title>
        <authorList>
            <person name="Falb M."/>
            <person name="Pfeiffer F."/>
            <person name="Palm P."/>
            <person name="Rodewald K."/>
            <person name="Hickmann V."/>
            <person name="Tittor J."/>
            <person name="Oesterhelt D."/>
        </authorList>
    </citation>
    <scope>NUCLEOTIDE SEQUENCE [LARGE SCALE GENOMIC DNA]</scope>
    <source>
        <strain evidence="2">ATCC 35678 / DSM 2160 / CIP 103997 / JCM 8858 / NBRC 14720 / NCIMB 2260 / Gabara</strain>
    </source>
</reference>
<keyword evidence="2" id="KW-1185">Reference proteome</keyword>
<protein>
    <submittedName>
        <fullName evidence="1">Uncharacterized protein</fullName>
    </submittedName>
</protein>
<dbReference type="HOGENOM" id="CLU_194230_0_0_2"/>
<dbReference type="RefSeq" id="WP_011322449.1">
    <property type="nucleotide sequence ID" value="NC_007426.1"/>
</dbReference>
<dbReference type="GeneID" id="3701153"/>
<dbReference type="EnsemblBacteria" id="CAI48814">
    <property type="protein sequence ID" value="CAI48814"/>
    <property type="gene ID" value="NP_1446A"/>
</dbReference>
<dbReference type="AlphaFoldDB" id="A0A1U7EUY6"/>
<dbReference type="Proteomes" id="UP000002698">
    <property type="component" value="Chromosome"/>
</dbReference>
<dbReference type="KEGG" id="nph:NP_1446A"/>
<evidence type="ECO:0000313" key="1">
    <source>
        <dbReference type="EMBL" id="CAI48814.1"/>
    </source>
</evidence>
<sequence length="83" mass="8740">MDDIVATVRETLEADGYTVNSAGVNRGQVRVSLLEADASAAALRELVTDAVGESAVVGLSVANEAPEGEDDVRTVITFRYRDA</sequence>
<dbReference type="OrthoDB" id="319931at2157"/>
<dbReference type="EMBL" id="CR936257">
    <property type="protein sequence ID" value="CAI48814.1"/>
    <property type="molecule type" value="Genomic_DNA"/>
</dbReference>
<proteinExistence type="predicted"/>
<dbReference type="eggNOG" id="arCOG08912">
    <property type="taxonomic scope" value="Archaea"/>
</dbReference>
<organism evidence="1 2">
    <name type="scientific">Natronomonas pharaonis (strain ATCC 35678 / DSM 2160 / CIP 103997 / JCM 8858 / NBRC 14720 / NCIMB 2260 / Gabara)</name>
    <name type="common">Halobacterium pharaonis</name>
    <dbReference type="NCBI Taxonomy" id="348780"/>
    <lineage>
        <taxon>Archaea</taxon>
        <taxon>Methanobacteriati</taxon>
        <taxon>Methanobacteriota</taxon>
        <taxon>Stenosarchaea group</taxon>
        <taxon>Halobacteria</taxon>
        <taxon>Halobacteriales</taxon>
        <taxon>Natronomonadaceae</taxon>
        <taxon>Natronomonas</taxon>
    </lineage>
</organism>
<accession>A0A1U7EUY6</accession>
<name>A0A1U7EUY6_NATPD</name>